<dbReference type="Proteomes" id="UP000291758">
    <property type="component" value="Chromosome"/>
</dbReference>
<evidence type="ECO:0000256" key="5">
    <source>
        <dbReference type="SAM" id="MobiDB-lite"/>
    </source>
</evidence>
<keyword evidence="9" id="KW-1185">Reference proteome</keyword>
<evidence type="ECO:0000313" key="8">
    <source>
        <dbReference type="EMBL" id="QAY63078.1"/>
    </source>
</evidence>
<dbReference type="RefSeq" id="WP_129203839.1">
    <property type="nucleotide sequence ID" value="NZ_CP035495.1"/>
</dbReference>
<dbReference type="AlphaFoldDB" id="A0A4P6EYD8"/>
<feature type="transmembrane region" description="Helical" evidence="6">
    <location>
        <begin position="27"/>
        <end position="47"/>
    </location>
</feature>
<organism evidence="8 9">
    <name type="scientific">Xylanimonas allomyrinae</name>
    <dbReference type="NCBI Taxonomy" id="2509459"/>
    <lineage>
        <taxon>Bacteria</taxon>
        <taxon>Bacillati</taxon>
        <taxon>Actinomycetota</taxon>
        <taxon>Actinomycetes</taxon>
        <taxon>Micrococcales</taxon>
        <taxon>Promicromonosporaceae</taxon>
        <taxon>Xylanimonas</taxon>
    </lineage>
</organism>
<dbReference type="InterPro" id="IPR004841">
    <property type="entry name" value="AA-permease/SLC12A_dom"/>
</dbReference>
<dbReference type="PANTHER" id="PTHR42770:SF16">
    <property type="entry name" value="AMINO ACID PERMEASE"/>
    <property type="match status" value="1"/>
</dbReference>
<evidence type="ECO:0000313" key="9">
    <source>
        <dbReference type="Proteomes" id="UP000291758"/>
    </source>
</evidence>
<keyword evidence="2 6" id="KW-0812">Transmembrane</keyword>
<keyword evidence="3 6" id="KW-1133">Transmembrane helix</keyword>
<feature type="transmembrane region" description="Helical" evidence="6">
    <location>
        <begin position="59"/>
        <end position="83"/>
    </location>
</feature>
<accession>A0A4P6EYD8</accession>
<feature type="transmembrane region" description="Helical" evidence="6">
    <location>
        <begin position="307"/>
        <end position="329"/>
    </location>
</feature>
<sequence length="496" mass="52378">MSQLNARASSHPTSETQEGRQLASGRLGVWGIAFFVISAAAPLTVVVSAAPTALRLGGIGAPGAMLVCGMVLILFAVGFTAMSRYVRNAGAFYAYATRGLGRPAGLATALVTVFAYASLCVCFYGFIGFFGQITVEALLGYHLHWGFYSLASAALVCVLGYRHIDVGAKVLGVLLTLEVAILLVLAVAVLMQGGPAPASAASFDPRNIFLAAGSGSLFVFGFGAYIGFEGTAIYTEEAKDPRRTVPRATYVAVGFLGAFYAFTFWILTVAFGADNVVELAQGEDFQDIVFSAGSTYLGDAAADTMRVLIVTSFFACLLAFHNACSRYVYSLARERLLPYGLASTHRVSRSPHRASLLLSGLSLVVIVACIVVKADPFLQLGIWTYSMGVAGLVFAQAVAAVAIVGFFTQDLRGHSPWRVLIAPVLGAVGLAVGFWLIATNMDIITDQEGAVNTILLLPTPVLVVVGLVAARVMRRRDPARYASLATAEAPEALERV</sequence>
<protein>
    <submittedName>
        <fullName evidence="8">APC family permease</fullName>
    </submittedName>
</protein>
<comment type="subcellular location">
    <subcellularLocation>
        <location evidence="1">Membrane</location>
        <topology evidence="1">Multi-pass membrane protein</topology>
    </subcellularLocation>
</comment>
<proteinExistence type="predicted"/>
<feature type="region of interest" description="Disordered" evidence="5">
    <location>
        <begin position="1"/>
        <end position="20"/>
    </location>
</feature>
<evidence type="ECO:0000256" key="1">
    <source>
        <dbReference type="ARBA" id="ARBA00004141"/>
    </source>
</evidence>
<feature type="transmembrane region" description="Helical" evidence="6">
    <location>
        <begin position="450"/>
        <end position="470"/>
    </location>
</feature>
<dbReference type="PANTHER" id="PTHR42770">
    <property type="entry name" value="AMINO ACID TRANSPORTER-RELATED"/>
    <property type="match status" value="1"/>
</dbReference>
<dbReference type="OrthoDB" id="137613at2"/>
<dbReference type="InterPro" id="IPR050367">
    <property type="entry name" value="APC_superfamily"/>
</dbReference>
<feature type="transmembrane region" description="Helical" evidence="6">
    <location>
        <begin position="208"/>
        <end position="228"/>
    </location>
</feature>
<evidence type="ECO:0000256" key="2">
    <source>
        <dbReference type="ARBA" id="ARBA00022692"/>
    </source>
</evidence>
<evidence type="ECO:0000256" key="3">
    <source>
        <dbReference type="ARBA" id="ARBA00022989"/>
    </source>
</evidence>
<feature type="transmembrane region" description="Helical" evidence="6">
    <location>
        <begin position="173"/>
        <end position="193"/>
    </location>
</feature>
<gene>
    <name evidence="8" type="ORF">ET495_07285</name>
</gene>
<feature type="transmembrane region" description="Helical" evidence="6">
    <location>
        <begin position="380"/>
        <end position="407"/>
    </location>
</feature>
<feature type="transmembrane region" description="Helical" evidence="6">
    <location>
        <begin position="142"/>
        <end position="161"/>
    </location>
</feature>
<feature type="domain" description="Amino acid permease/ SLC12A" evidence="7">
    <location>
        <begin position="32"/>
        <end position="407"/>
    </location>
</feature>
<feature type="transmembrane region" description="Helical" evidence="6">
    <location>
        <begin position="104"/>
        <end position="130"/>
    </location>
</feature>
<feature type="transmembrane region" description="Helical" evidence="6">
    <location>
        <begin position="354"/>
        <end position="374"/>
    </location>
</feature>
<dbReference type="GO" id="GO:0016020">
    <property type="term" value="C:membrane"/>
    <property type="evidence" value="ECO:0007669"/>
    <property type="project" value="UniProtKB-SubCell"/>
</dbReference>
<keyword evidence="4 6" id="KW-0472">Membrane</keyword>
<feature type="transmembrane region" description="Helical" evidence="6">
    <location>
        <begin position="249"/>
        <end position="273"/>
    </location>
</feature>
<dbReference type="Pfam" id="PF00324">
    <property type="entry name" value="AA_permease"/>
    <property type="match status" value="1"/>
</dbReference>
<feature type="compositionally biased region" description="Polar residues" evidence="5">
    <location>
        <begin position="1"/>
        <end position="16"/>
    </location>
</feature>
<feature type="transmembrane region" description="Helical" evidence="6">
    <location>
        <begin position="419"/>
        <end position="438"/>
    </location>
</feature>
<evidence type="ECO:0000259" key="7">
    <source>
        <dbReference type="Pfam" id="PF00324"/>
    </source>
</evidence>
<dbReference type="EMBL" id="CP035495">
    <property type="protein sequence ID" value="QAY63078.1"/>
    <property type="molecule type" value="Genomic_DNA"/>
</dbReference>
<dbReference type="GO" id="GO:0055085">
    <property type="term" value="P:transmembrane transport"/>
    <property type="evidence" value="ECO:0007669"/>
    <property type="project" value="InterPro"/>
</dbReference>
<dbReference type="KEGG" id="xyl:ET495_07285"/>
<dbReference type="Gene3D" id="1.20.1740.10">
    <property type="entry name" value="Amino acid/polyamine transporter I"/>
    <property type="match status" value="1"/>
</dbReference>
<evidence type="ECO:0000256" key="6">
    <source>
        <dbReference type="SAM" id="Phobius"/>
    </source>
</evidence>
<reference evidence="8 9" key="1">
    <citation type="submission" date="2019-01" db="EMBL/GenBank/DDBJ databases">
        <title>Genome sequencing of strain 2JSPR-7.</title>
        <authorList>
            <person name="Heo J."/>
            <person name="Kim S.-J."/>
            <person name="Kim J.-S."/>
            <person name="Hong S.-B."/>
            <person name="Kwon S.-W."/>
        </authorList>
    </citation>
    <scope>NUCLEOTIDE SEQUENCE [LARGE SCALE GENOMIC DNA]</scope>
    <source>
        <strain evidence="8 9">2JSPR-7</strain>
    </source>
</reference>
<name>A0A4P6EYD8_9MICO</name>
<dbReference type="PIRSF" id="PIRSF006060">
    <property type="entry name" value="AA_transporter"/>
    <property type="match status" value="1"/>
</dbReference>
<evidence type="ECO:0000256" key="4">
    <source>
        <dbReference type="ARBA" id="ARBA00023136"/>
    </source>
</evidence>